<keyword evidence="2" id="KW-1185">Reference proteome</keyword>
<proteinExistence type="predicted"/>
<protein>
    <recommendedName>
        <fullName evidence="3">Gag-pol polyprotein</fullName>
    </recommendedName>
</protein>
<comment type="caution">
    <text evidence="1">The sequence shown here is derived from an EMBL/GenBank/DDBJ whole genome shotgun (WGS) entry which is preliminary data.</text>
</comment>
<accession>A0A8J5Z2S1</accession>
<sequence length="75" mass="8695">MLEVENYAYCKARMKAHIMSIDEKTWHIVLIGWQLPKIDTKSGRVVKPEAQWTTKEDKLENANSKEFQSLCGVDL</sequence>
<evidence type="ECO:0008006" key="3">
    <source>
        <dbReference type="Google" id="ProtNLM"/>
    </source>
</evidence>
<evidence type="ECO:0000313" key="2">
    <source>
        <dbReference type="Proteomes" id="UP000701853"/>
    </source>
</evidence>
<gene>
    <name evidence="1" type="ORF">CXB51_015466</name>
</gene>
<reference evidence="1 2" key="1">
    <citation type="journal article" date="2021" name="bioRxiv">
        <title>The Gossypium anomalum genome as a resource for cotton improvement and evolutionary analysis of hybrid incompatibility.</title>
        <authorList>
            <person name="Grover C.E."/>
            <person name="Yuan D."/>
            <person name="Arick M.A."/>
            <person name="Miller E.R."/>
            <person name="Hu G."/>
            <person name="Peterson D.G."/>
            <person name="Wendel J.F."/>
            <person name="Udall J.A."/>
        </authorList>
    </citation>
    <scope>NUCLEOTIDE SEQUENCE [LARGE SCALE GENOMIC DNA]</scope>
    <source>
        <strain evidence="1">JFW-Udall</strain>
        <tissue evidence="1">Leaf</tissue>
    </source>
</reference>
<dbReference type="OrthoDB" id="932628at2759"/>
<dbReference type="Proteomes" id="UP000701853">
    <property type="component" value="Chromosome 6"/>
</dbReference>
<dbReference type="EMBL" id="JAHUZN010000006">
    <property type="protein sequence ID" value="KAG8490321.1"/>
    <property type="molecule type" value="Genomic_DNA"/>
</dbReference>
<organism evidence="1 2">
    <name type="scientific">Gossypium anomalum</name>
    <dbReference type="NCBI Taxonomy" id="47600"/>
    <lineage>
        <taxon>Eukaryota</taxon>
        <taxon>Viridiplantae</taxon>
        <taxon>Streptophyta</taxon>
        <taxon>Embryophyta</taxon>
        <taxon>Tracheophyta</taxon>
        <taxon>Spermatophyta</taxon>
        <taxon>Magnoliopsida</taxon>
        <taxon>eudicotyledons</taxon>
        <taxon>Gunneridae</taxon>
        <taxon>Pentapetalae</taxon>
        <taxon>rosids</taxon>
        <taxon>malvids</taxon>
        <taxon>Malvales</taxon>
        <taxon>Malvaceae</taxon>
        <taxon>Malvoideae</taxon>
        <taxon>Gossypium</taxon>
    </lineage>
</organism>
<name>A0A8J5Z2S1_9ROSI</name>
<evidence type="ECO:0000313" key="1">
    <source>
        <dbReference type="EMBL" id="KAG8490321.1"/>
    </source>
</evidence>
<dbReference type="AlphaFoldDB" id="A0A8J5Z2S1"/>